<protein>
    <submittedName>
        <fullName evidence="2">Uncharacterized protein</fullName>
    </submittedName>
</protein>
<sequence length="314" mass="31611">MATTAQPQTPSPTSTQTTKNDETSDDSQRANLEHFLVSAITSGITNLGVVLEVLHLADYNLSRAIRILALVAVSPPSAPSIITHSGSLAPDQTSPSSASPGNASFPQQQQDPSFETFNPVGAVEASVGTFTASASAASQYSVAVVAVGPNSAGVAVGTSAGTTTSTAVPLSAVTSLPSNSNFQVVTEGASLAYEAEPNTAQTAGVNGGAGVKARQGAASVPRGVPARESSLMGARNGARDGHGSLANGTYVPAGQPGKAADVVNNGSFNNSNSVPASSQPQKGNAPEKLTPSSPTQSKVHEHMTLQDLFSHLKP</sequence>
<evidence type="ECO:0000256" key="1">
    <source>
        <dbReference type="SAM" id="MobiDB-lite"/>
    </source>
</evidence>
<keyword evidence="3" id="KW-1185">Reference proteome</keyword>
<feature type="compositionally biased region" description="Low complexity" evidence="1">
    <location>
        <begin position="1"/>
        <end position="18"/>
    </location>
</feature>
<proteinExistence type="predicted"/>
<dbReference type="OrthoDB" id="10670996at2759"/>
<dbReference type="AlphaFoldDB" id="A0A9P4LY08"/>
<organism evidence="2 3">
    <name type="scientific">Saccharata proteae CBS 121410</name>
    <dbReference type="NCBI Taxonomy" id="1314787"/>
    <lineage>
        <taxon>Eukaryota</taxon>
        <taxon>Fungi</taxon>
        <taxon>Dikarya</taxon>
        <taxon>Ascomycota</taxon>
        <taxon>Pezizomycotina</taxon>
        <taxon>Dothideomycetes</taxon>
        <taxon>Dothideomycetes incertae sedis</taxon>
        <taxon>Botryosphaeriales</taxon>
        <taxon>Saccharataceae</taxon>
        <taxon>Saccharata</taxon>
    </lineage>
</organism>
<gene>
    <name evidence="2" type="ORF">K490DRAFT_62443</name>
</gene>
<feature type="compositionally biased region" description="Low complexity" evidence="1">
    <location>
        <begin position="262"/>
        <end position="274"/>
    </location>
</feature>
<dbReference type="Proteomes" id="UP000799776">
    <property type="component" value="Unassembled WGS sequence"/>
</dbReference>
<feature type="region of interest" description="Disordered" evidence="1">
    <location>
        <begin position="1"/>
        <end position="27"/>
    </location>
</feature>
<evidence type="ECO:0000313" key="2">
    <source>
        <dbReference type="EMBL" id="KAF2091121.1"/>
    </source>
</evidence>
<feature type="region of interest" description="Disordered" evidence="1">
    <location>
        <begin position="82"/>
        <end position="115"/>
    </location>
</feature>
<feature type="region of interest" description="Disordered" evidence="1">
    <location>
        <begin position="203"/>
        <end position="300"/>
    </location>
</feature>
<accession>A0A9P4LY08</accession>
<evidence type="ECO:0000313" key="3">
    <source>
        <dbReference type="Proteomes" id="UP000799776"/>
    </source>
</evidence>
<comment type="caution">
    <text evidence="2">The sequence shown here is derived from an EMBL/GenBank/DDBJ whole genome shotgun (WGS) entry which is preliminary data.</text>
</comment>
<reference evidence="2" key="1">
    <citation type="journal article" date="2020" name="Stud. Mycol.">
        <title>101 Dothideomycetes genomes: a test case for predicting lifestyles and emergence of pathogens.</title>
        <authorList>
            <person name="Haridas S."/>
            <person name="Albert R."/>
            <person name="Binder M."/>
            <person name="Bloem J."/>
            <person name="Labutti K."/>
            <person name="Salamov A."/>
            <person name="Andreopoulos B."/>
            <person name="Baker S."/>
            <person name="Barry K."/>
            <person name="Bills G."/>
            <person name="Bluhm B."/>
            <person name="Cannon C."/>
            <person name="Castanera R."/>
            <person name="Culley D."/>
            <person name="Daum C."/>
            <person name="Ezra D."/>
            <person name="Gonzalez J."/>
            <person name="Henrissat B."/>
            <person name="Kuo A."/>
            <person name="Liang C."/>
            <person name="Lipzen A."/>
            <person name="Lutzoni F."/>
            <person name="Magnuson J."/>
            <person name="Mondo S."/>
            <person name="Nolan M."/>
            <person name="Ohm R."/>
            <person name="Pangilinan J."/>
            <person name="Park H.-J."/>
            <person name="Ramirez L."/>
            <person name="Alfaro M."/>
            <person name="Sun H."/>
            <person name="Tritt A."/>
            <person name="Yoshinaga Y."/>
            <person name="Zwiers L.-H."/>
            <person name="Turgeon B."/>
            <person name="Goodwin S."/>
            <person name="Spatafora J."/>
            <person name="Crous P."/>
            <person name="Grigoriev I."/>
        </authorList>
    </citation>
    <scope>NUCLEOTIDE SEQUENCE</scope>
    <source>
        <strain evidence="2">CBS 121410</strain>
    </source>
</reference>
<dbReference type="EMBL" id="ML978712">
    <property type="protein sequence ID" value="KAF2091121.1"/>
    <property type="molecule type" value="Genomic_DNA"/>
</dbReference>
<name>A0A9P4LY08_9PEZI</name>